<gene>
    <name evidence="1" type="ORF">HNQ93_001766</name>
</gene>
<comment type="caution">
    <text evidence="1">The sequence shown here is derived from an EMBL/GenBank/DDBJ whole genome shotgun (WGS) entry which is preliminary data.</text>
</comment>
<dbReference type="SUPFAM" id="SSF110296">
    <property type="entry name" value="Oligoxyloglucan reducing end-specific cellobiohydrolase"/>
    <property type="match status" value="1"/>
</dbReference>
<dbReference type="Proteomes" id="UP000532746">
    <property type="component" value="Unassembled WGS sequence"/>
</dbReference>
<accession>A0A7W9T0W7</accession>
<evidence type="ECO:0008006" key="3">
    <source>
        <dbReference type="Google" id="ProtNLM"/>
    </source>
</evidence>
<protein>
    <recommendedName>
        <fullName evidence="3">Photosynthesis system II assembly factor Ycf48/Hcf136-like domain-containing protein</fullName>
    </recommendedName>
</protein>
<organism evidence="1 2">
    <name type="scientific">Hymenobacter luteus</name>
    <dbReference type="NCBI Taxonomy" id="1411122"/>
    <lineage>
        <taxon>Bacteria</taxon>
        <taxon>Pseudomonadati</taxon>
        <taxon>Bacteroidota</taxon>
        <taxon>Cytophagia</taxon>
        <taxon>Cytophagales</taxon>
        <taxon>Hymenobacteraceae</taxon>
        <taxon>Hymenobacter</taxon>
    </lineage>
</organism>
<proteinExistence type="predicted"/>
<evidence type="ECO:0000313" key="2">
    <source>
        <dbReference type="Proteomes" id="UP000532746"/>
    </source>
</evidence>
<dbReference type="EMBL" id="JACHGG010000002">
    <property type="protein sequence ID" value="MBB6058920.1"/>
    <property type="molecule type" value="Genomic_DNA"/>
</dbReference>
<sequence length="425" mass="47027">MRTIALNHLPPIQDLQFISDSSGFVLTHTGRLYRFSGNKTFLMETPRDFIISHFHFIDATHGAIAGNAQTVKAAPQQGSFGVVGLLLLLCWVWQNRRGPIRLLAAYASCLIVGCGLLVSCAASWQQYRTADPTSSYTHFLSHNPLSHSAFHHYVGNKGQKSFIAITQDEGSHWQTHEVPSNFFVTALTALGQNFFVGTYAREEAGVIPMHADGDVWIYGSDPTLTPQLAANLAEHPYGLRASRGIKGFFISQRDSALYMYGSDRMPTIPSSVLSATNGNIYALPITLKPKGKLIDVPDTVDVHSLAQSETGELWVSLDNRKPYLSKGALKHTILPTKRLLRFHAGRWVPVSVAPGASVRQVAFVPNTPMGYALTESGNVFETRDHGETWHDSGQQGVRRMQPRPHVITWLQADNQLVVYQPEIKK</sequence>
<name>A0A7W9T0W7_9BACT</name>
<dbReference type="RefSeq" id="WP_183402924.1">
    <property type="nucleotide sequence ID" value="NZ_JACHGG010000002.1"/>
</dbReference>
<reference evidence="1 2" key="1">
    <citation type="submission" date="2020-08" db="EMBL/GenBank/DDBJ databases">
        <title>Genomic Encyclopedia of Type Strains, Phase IV (KMG-IV): sequencing the most valuable type-strain genomes for metagenomic binning, comparative biology and taxonomic classification.</title>
        <authorList>
            <person name="Goeker M."/>
        </authorList>
    </citation>
    <scope>NUCLEOTIDE SEQUENCE [LARGE SCALE GENOMIC DNA]</scope>
    <source>
        <strain evidence="1 2">DSM 26718</strain>
    </source>
</reference>
<keyword evidence="2" id="KW-1185">Reference proteome</keyword>
<dbReference type="AlphaFoldDB" id="A0A7W9T0W7"/>
<evidence type="ECO:0000313" key="1">
    <source>
        <dbReference type="EMBL" id="MBB6058920.1"/>
    </source>
</evidence>